<dbReference type="PROSITE" id="PS50801">
    <property type="entry name" value="STAS"/>
    <property type="match status" value="1"/>
</dbReference>
<dbReference type="OrthoDB" id="6174465at2"/>
<accession>A0A2K9LP67</accession>
<keyword evidence="3" id="KW-1185">Reference proteome</keyword>
<proteinExistence type="predicted"/>
<evidence type="ECO:0000313" key="3">
    <source>
        <dbReference type="Proteomes" id="UP000235116"/>
    </source>
</evidence>
<dbReference type="InterPro" id="IPR058548">
    <property type="entry name" value="MlaB-like_STAS"/>
</dbReference>
<name>A0A2K9LP67_9GAMM</name>
<evidence type="ECO:0000313" key="2">
    <source>
        <dbReference type="EMBL" id="AUM14063.1"/>
    </source>
</evidence>
<feature type="domain" description="STAS" evidence="1">
    <location>
        <begin position="23"/>
        <end position="110"/>
    </location>
</feature>
<sequence>MSPSSNGLSGLGVSLIRVSDNQLAISGDMLFASATRLRSEGQKLIPGMADRISVDLSQVGRVGSVGISVLMCWLRMAQVLGKTLVFVNAPDDMLDVSRVSSLDTVIPFSS</sequence>
<dbReference type="AlphaFoldDB" id="A0A2K9LP67"/>
<dbReference type="InterPro" id="IPR036513">
    <property type="entry name" value="STAS_dom_sf"/>
</dbReference>
<dbReference type="SUPFAM" id="SSF52091">
    <property type="entry name" value="SpoIIaa-like"/>
    <property type="match status" value="1"/>
</dbReference>
<dbReference type="KEGG" id="kak:Kalk_17240"/>
<dbReference type="RefSeq" id="WP_101895438.1">
    <property type="nucleotide sequence ID" value="NZ_CP022684.1"/>
</dbReference>
<gene>
    <name evidence="2" type="ORF">Kalk_17240</name>
</gene>
<dbReference type="Proteomes" id="UP000235116">
    <property type="component" value="Chromosome"/>
</dbReference>
<protein>
    <recommendedName>
        <fullName evidence="1">STAS domain-containing protein</fullName>
    </recommendedName>
</protein>
<dbReference type="Pfam" id="PF13466">
    <property type="entry name" value="STAS_2"/>
    <property type="match status" value="1"/>
</dbReference>
<dbReference type="CDD" id="cd07043">
    <property type="entry name" value="STAS_anti-anti-sigma_factors"/>
    <property type="match status" value="1"/>
</dbReference>
<dbReference type="Gene3D" id="3.30.750.24">
    <property type="entry name" value="STAS domain"/>
    <property type="match status" value="1"/>
</dbReference>
<reference evidence="3" key="1">
    <citation type="submission" date="2017-08" db="EMBL/GenBank/DDBJ databases">
        <title>Direct submision.</title>
        <authorList>
            <person name="Kim S.-J."/>
            <person name="Rhee S.-K."/>
        </authorList>
    </citation>
    <scope>NUCLEOTIDE SEQUENCE [LARGE SCALE GENOMIC DNA]</scope>
    <source>
        <strain evidence="3">GI5</strain>
    </source>
</reference>
<organism evidence="2 3">
    <name type="scientific">Ketobacter alkanivorans</name>
    <dbReference type="NCBI Taxonomy" id="1917421"/>
    <lineage>
        <taxon>Bacteria</taxon>
        <taxon>Pseudomonadati</taxon>
        <taxon>Pseudomonadota</taxon>
        <taxon>Gammaproteobacteria</taxon>
        <taxon>Pseudomonadales</taxon>
        <taxon>Ketobacteraceae</taxon>
        <taxon>Ketobacter</taxon>
    </lineage>
</organism>
<dbReference type="EMBL" id="CP022684">
    <property type="protein sequence ID" value="AUM14063.1"/>
    <property type="molecule type" value="Genomic_DNA"/>
</dbReference>
<evidence type="ECO:0000259" key="1">
    <source>
        <dbReference type="PROSITE" id="PS50801"/>
    </source>
</evidence>
<dbReference type="InterPro" id="IPR002645">
    <property type="entry name" value="STAS_dom"/>
</dbReference>